<reference evidence="3 4" key="1">
    <citation type="submission" date="2018-05" db="EMBL/GenBank/DDBJ databases">
        <title>A metagenomic window into the 2 km-deep terrestrial subsurface aquifer revealed taxonomically and functionally diverse microbial community comprising novel uncultured bacterial lineages.</title>
        <authorList>
            <person name="Kadnikov V.V."/>
            <person name="Mardanov A.V."/>
            <person name="Beletsky A.V."/>
            <person name="Banks D."/>
            <person name="Pimenov N.V."/>
            <person name="Frank Y.A."/>
            <person name="Karnachuk O.V."/>
            <person name="Ravin N.V."/>
        </authorList>
    </citation>
    <scope>NUCLEOTIDE SEQUENCE [LARGE SCALE GENOMIC DNA]</scope>
    <source>
        <strain evidence="3">BY</strain>
    </source>
</reference>
<evidence type="ECO:0008006" key="5">
    <source>
        <dbReference type="Google" id="ProtNLM"/>
    </source>
</evidence>
<protein>
    <recommendedName>
        <fullName evidence="5">Cell division protein FtsL</fullName>
    </recommendedName>
</protein>
<organism evidence="3 4">
    <name type="scientific">Sumerlaea chitinivorans</name>
    <dbReference type="NCBI Taxonomy" id="2250252"/>
    <lineage>
        <taxon>Bacteria</taxon>
        <taxon>Candidatus Sumerlaeota</taxon>
        <taxon>Candidatus Sumerlaeia</taxon>
        <taxon>Candidatus Sumerlaeales</taxon>
        <taxon>Candidatus Sumerlaeaceae</taxon>
        <taxon>Candidatus Sumerlaea</taxon>
    </lineage>
</organism>
<dbReference type="KEGG" id="schv:BRCON_2123"/>
<evidence type="ECO:0000313" key="3">
    <source>
        <dbReference type="EMBL" id="AXA36900.1"/>
    </source>
</evidence>
<keyword evidence="2" id="KW-0472">Membrane</keyword>
<dbReference type="EMBL" id="CP030759">
    <property type="protein sequence ID" value="AXA36900.1"/>
    <property type="molecule type" value="Genomic_DNA"/>
</dbReference>
<keyword evidence="2" id="KW-1133">Transmembrane helix</keyword>
<dbReference type="AlphaFoldDB" id="A0A2Z4Y6R3"/>
<feature type="transmembrane region" description="Helical" evidence="2">
    <location>
        <begin position="34"/>
        <end position="58"/>
    </location>
</feature>
<evidence type="ECO:0000256" key="1">
    <source>
        <dbReference type="SAM" id="Coils"/>
    </source>
</evidence>
<evidence type="ECO:0000313" key="4">
    <source>
        <dbReference type="Proteomes" id="UP000262583"/>
    </source>
</evidence>
<name>A0A2Z4Y6R3_SUMC1</name>
<evidence type="ECO:0000256" key="2">
    <source>
        <dbReference type="SAM" id="Phobius"/>
    </source>
</evidence>
<dbReference type="Proteomes" id="UP000262583">
    <property type="component" value="Chromosome"/>
</dbReference>
<keyword evidence="1" id="KW-0175">Coiled coil</keyword>
<gene>
    <name evidence="3" type="ORF">BRCON_2123</name>
</gene>
<sequence length="175" mass="19868">MCREGEMLKPEFIEPFIEPRTRMERQASLTTRHILSGLALAAVLAILGILSVYVRFLLSDLQLERQRLQARERELRVRLLRLEQQVVDVTAPEDMLKRAAHEFQMREPSAANVAHAVVPRSLEEKYLHSSKDVATGNRGTVQFALPTEDTQPPTLVRTVVGIIEASRAYARPTRD</sequence>
<keyword evidence="2" id="KW-0812">Transmembrane</keyword>
<proteinExistence type="predicted"/>
<accession>A0A2Z4Y6R3</accession>
<feature type="coiled-coil region" evidence="1">
    <location>
        <begin position="58"/>
        <end position="85"/>
    </location>
</feature>